<protein>
    <submittedName>
        <fullName evidence="1">Uncharacterized protein</fullName>
    </submittedName>
</protein>
<sequence>MSISPGANSNLLQDRETRMFNKKRDLIDHLSFEGTCYTSDDHPTNIRSSHFQYVDIVENITIIEMSLQRKWPLRRLLVKIFPDKFNKKCALIQTRQNYGFLMQVNDNSRKFVNLSVNVILFELQIDIGCDIIIVSP</sequence>
<keyword evidence="2" id="KW-1185">Reference proteome</keyword>
<accession>A0A564Z939</accession>
<evidence type="ECO:0000313" key="2">
    <source>
        <dbReference type="Proteomes" id="UP000321570"/>
    </source>
</evidence>
<dbReference type="EMBL" id="CABIJS010000697">
    <property type="protein sequence ID" value="VUZ55859.1"/>
    <property type="molecule type" value="Genomic_DNA"/>
</dbReference>
<organism evidence="1 2">
    <name type="scientific">Hymenolepis diminuta</name>
    <name type="common">Rat tapeworm</name>
    <dbReference type="NCBI Taxonomy" id="6216"/>
    <lineage>
        <taxon>Eukaryota</taxon>
        <taxon>Metazoa</taxon>
        <taxon>Spiralia</taxon>
        <taxon>Lophotrochozoa</taxon>
        <taxon>Platyhelminthes</taxon>
        <taxon>Cestoda</taxon>
        <taxon>Eucestoda</taxon>
        <taxon>Cyclophyllidea</taxon>
        <taxon>Hymenolepididae</taxon>
        <taxon>Hymenolepis</taxon>
    </lineage>
</organism>
<name>A0A564Z939_HYMDI</name>
<reference evidence="1 2" key="1">
    <citation type="submission" date="2019-07" db="EMBL/GenBank/DDBJ databases">
        <authorList>
            <person name="Jastrzebski P J."/>
            <person name="Paukszto L."/>
            <person name="Jastrzebski P J."/>
        </authorList>
    </citation>
    <scope>NUCLEOTIDE SEQUENCE [LARGE SCALE GENOMIC DNA]</scope>
    <source>
        <strain evidence="1 2">WMS-il1</strain>
    </source>
</reference>
<dbReference type="AlphaFoldDB" id="A0A564Z939"/>
<dbReference type="Proteomes" id="UP000321570">
    <property type="component" value="Unassembled WGS sequence"/>
</dbReference>
<evidence type="ECO:0000313" key="1">
    <source>
        <dbReference type="EMBL" id="VUZ55859.1"/>
    </source>
</evidence>
<gene>
    <name evidence="1" type="ORF">WMSIL1_LOCUS13742</name>
</gene>
<proteinExistence type="predicted"/>